<organism evidence="3 5">
    <name type="scientific">Peronospora effusa</name>
    <dbReference type="NCBI Taxonomy" id="542832"/>
    <lineage>
        <taxon>Eukaryota</taxon>
        <taxon>Sar</taxon>
        <taxon>Stramenopiles</taxon>
        <taxon>Oomycota</taxon>
        <taxon>Peronosporomycetes</taxon>
        <taxon>Peronosporales</taxon>
        <taxon>Peronosporaceae</taxon>
        <taxon>Peronospora</taxon>
    </lineage>
</organism>
<comment type="similarity">
    <text evidence="1">Belongs to the GPI inositol-deacylase family.</text>
</comment>
<dbReference type="PANTHER" id="PTHR22538">
    <property type="entry name" value="CILIA- AND FLAGELLA-ASSOCIATED PROTEIN 74"/>
    <property type="match status" value="1"/>
</dbReference>
<evidence type="ECO:0000313" key="3">
    <source>
        <dbReference type="EMBL" id="RMX65440.1"/>
    </source>
</evidence>
<dbReference type="GO" id="GO:0016788">
    <property type="term" value="F:hydrolase activity, acting on ester bonds"/>
    <property type="evidence" value="ECO:0007669"/>
    <property type="project" value="InterPro"/>
</dbReference>
<dbReference type="Pfam" id="PF07819">
    <property type="entry name" value="PGAP1"/>
    <property type="match status" value="1"/>
</dbReference>
<comment type="caution">
    <text evidence="3">The sequence shown here is derived from an EMBL/GenBank/DDBJ whole genome shotgun (WGS) entry which is preliminary data.</text>
</comment>
<reference evidence="5 6" key="1">
    <citation type="submission" date="2018-06" db="EMBL/GenBank/DDBJ databases">
        <title>Comparative genomics of downy mildews reveals potential adaptations to biotrophy.</title>
        <authorList>
            <person name="Fletcher K."/>
            <person name="Klosterman S.J."/>
            <person name="Derevnina L."/>
            <person name="Martin F."/>
            <person name="Koike S."/>
            <person name="Reyes Chin-Wo S."/>
            <person name="Mou B."/>
            <person name="Michelmore R."/>
        </authorList>
    </citation>
    <scope>NUCLEOTIDE SEQUENCE [LARGE SCALE GENOMIC DNA]</scope>
    <source>
        <strain evidence="4 6">R13</strain>
        <strain evidence="3 5">R14</strain>
    </source>
</reference>
<dbReference type="OrthoDB" id="155775at2759"/>
<dbReference type="EMBL" id="QLLG01000248">
    <property type="protein sequence ID" value="RMX65440.1"/>
    <property type="molecule type" value="Genomic_DNA"/>
</dbReference>
<name>A0A3M6VM71_9STRA</name>
<dbReference type="InterPro" id="IPR029058">
    <property type="entry name" value="AB_hydrolase_fold"/>
</dbReference>
<accession>A0A3M6VM71</accession>
<keyword evidence="1" id="KW-0813">Transport</keyword>
<evidence type="ECO:0000259" key="2">
    <source>
        <dbReference type="Pfam" id="PF07819"/>
    </source>
</evidence>
<dbReference type="VEuPathDB" id="FungiDB:DD237_007213"/>
<dbReference type="SUPFAM" id="SSF53474">
    <property type="entry name" value="alpha/beta-Hydrolases"/>
    <property type="match status" value="1"/>
</dbReference>
<comment type="subcellular location">
    <subcellularLocation>
        <location evidence="1">Endoplasmic reticulum membrane</location>
    </subcellularLocation>
</comment>
<evidence type="ECO:0000313" key="6">
    <source>
        <dbReference type="Proteomes" id="UP000286097"/>
    </source>
</evidence>
<keyword evidence="1" id="KW-0256">Endoplasmic reticulum</keyword>
<dbReference type="Proteomes" id="UP000286097">
    <property type="component" value="Unassembled WGS sequence"/>
</dbReference>
<gene>
    <name evidence="4" type="ORF">DD237_007213</name>
    <name evidence="3" type="ORF">DD238_007510</name>
</gene>
<dbReference type="GO" id="GO:0005789">
    <property type="term" value="C:endoplasmic reticulum membrane"/>
    <property type="evidence" value="ECO:0007669"/>
    <property type="project" value="UniProtKB-SubCell"/>
</dbReference>
<evidence type="ECO:0000313" key="4">
    <source>
        <dbReference type="EMBL" id="RQM10509.1"/>
    </source>
</evidence>
<feature type="domain" description="GPI inositol-deacylase PGAP1-like alpha/beta" evidence="2">
    <location>
        <begin position="288"/>
        <end position="352"/>
    </location>
</feature>
<keyword evidence="5" id="KW-1185">Reference proteome</keyword>
<keyword evidence="1" id="KW-0472">Membrane</keyword>
<dbReference type="AlphaFoldDB" id="A0A3M6VM71"/>
<proteinExistence type="inferred from homology"/>
<comment type="function">
    <text evidence="1">Involved in inositol deacylation of GPI-anchored proteins which plays important roles in the quality control and ER-associated degradation of GPI-anchored proteins.</text>
</comment>
<dbReference type="EMBL" id="QKXF01000598">
    <property type="protein sequence ID" value="RQM10509.1"/>
    <property type="molecule type" value="Genomic_DNA"/>
</dbReference>
<keyword evidence="1" id="KW-0378">Hydrolase</keyword>
<dbReference type="PANTHER" id="PTHR22538:SF1">
    <property type="entry name" value="VWFD DOMAIN-CONTAINING PROTEIN"/>
    <property type="match status" value="1"/>
</dbReference>
<dbReference type="Gene3D" id="3.40.50.1820">
    <property type="entry name" value="alpha/beta hydrolase"/>
    <property type="match status" value="1"/>
</dbReference>
<sequence length="507" mass="55096">MPSVVLHVTSKRKTMKLHGTSEFNIYATPVVSANGTSVLYNSYATFVDKGSEFTYTLVDGVANLTTKDASNVMTVRCVSPSALPFHKILPALNDVTPIASASIGNDLVECASGNLFNMSFLGVQYAICGLGEAGFTASSSNLHISVEYLDRPVSIPKPQLTDRFDACEPIEMATFMTPTAFALITGGEIPSSVSRRLKDLRDLLNGILPDEYHMGMQATDCTPKSTPRPCILFHGSGNSKEEDELQDTPVLIPDKLGDIHGHAPFCSSIKYAVLNTFDVGWRNATLQQKYCNYTLSMSKTSNEDTGTIEDTIIVTHSMGGLVMAAALANERCKLSSTTSWVSLSSPLAGSMASDYLADACDTKVEVAEKLFKIIGQCPIMPGHASIFRQGGKHMNPSFDRDYTAAQKAYRLNVDAVICSDSFLGIFSKYQEALGLAGTIINHKSKKNDGFVEFQSCLGGLDGSKFGRSYMDTFYRAELNHADTAFLTGDGFFKDSQKPIKWFECLPL</sequence>
<evidence type="ECO:0000313" key="5">
    <source>
        <dbReference type="Proteomes" id="UP000282087"/>
    </source>
</evidence>
<dbReference type="Proteomes" id="UP000282087">
    <property type="component" value="Unassembled WGS sequence"/>
</dbReference>
<protein>
    <recommendedName>
        <fullName evidence="1">GPI inositol-deacylase</fullName>
        <ecNumber evidence="1">3.1.-.-</ecNumber>
    </recommendedName>
</protein>
<dbReference type="GO" id="GO:0015031">
    <property type="term" value="P:protein transport"/>
    <property type="evidence" value="ECO:0007669"/>
    <property type="project" value="UniProtKB-KW"/>
</dbReference>
<keyword evidence="1" id="KW-0653">Protein transport</keyword>
<evidence type="ECO:0000256" key="1">
    <source>
        <dbReference type="RuleBase" id="RU365011"/>
    </source>
</evidence>
<dbReference type="InterPro" id="IPR012908">
    <property type="entry name" value="PGAP1-ab_dom-like"/>
</dbReference>
<dbReference type="EC" id="3.1.-.-" evidence="1"/>